<feature type="chain" id="PRO_5021057334" description="Outer membrane protein assembly factor BamB" evidence="5">
    <location>
        <begin position="34"/>
        <end position="388"/>
    </location>
</feature>
<evidence type="ECO:0000256" key="5">
    <source>
        <dbReference type="SAM" id="SignalP"/>
    </source>
</evidence>
<dbReference type="EMBL" id="SNYL01000005">
    <property type="protein sequence ID" value="TDQ43708.1"/>
    <property type="molecule type" value="Genomic_DNA"/>
</dbReference>
<organism evidence="7 8">
    <name type="scientific">Tepidicella xavieri</name>
    <dbReference type="NCBI Taxonomy" id="360241"/>
    <lineage>
        <taxon>Bacteria</taxon>
        <taxon>Pseudomonadati</taxon>
        <taxon>Pseudomonadota</taxon>
        <taxon>Betaproteobacteria</taxon>
        <taxon>Burkholderiales</taxon>
        <taxon>Tepidicella</taxon>
    </lineage>
</organism>
<dbReference type="GO" id="GO:0051205">
    <property type="term" value="P:protein insertion into membrane"/>
    <property type="evidence" value="ECO:0007669"/>
    <property type="project" value="UniProtKB-UniRule"/>
</dbReference>
<keyword evidence="1 4" id="KW-0732">Signal</keyword>
<protein>
    <recommendedName>
        <fullName evidence="4">Outer membrane protein assembly factor BamB</fullName>
    </recommendedName>
</protein>
<dbReference type="InterPro" id="IPR017687">
    <property type="entry name" value="BamB"/>
</dbReference>
<comment type="caution">
    <text evidence="7">The sequence shown here is derived from an EMBL/GenBank/DDBJ whole genome shotgun (WGS) entry which is preliminary data.</text>
</comment>
<feature type="domain" description="Pyrrolo-quinoline quinone repeat" evidence="6">
    <location>
        <begin position="85"/>
        <end position="313"/>
    </location>
</feature>
<keyword evidence="2 4" id="KW-0472">Membrane</keyword>
<dbReference type="InterPro" id="IPR018391">
    <property type="entry name" value="PQQ_b-propeller_rpt"/>
</dbReference>
<keyword evidence="4" id="KW-0564">Palmitate</keyword>
<dbReference type="HAMAP" id="MF_00923">
    <property type="entry name" value="OM_assembly_BamB"/>
    <property type="match status" value="1"/>
</dbReference>
<evidence type="ECO:0000256" key="2">
    <source>
        <dbReference type="ARBA" id="ARBA00023136"/>
    </source>
</evidence>
<comment type="function">
    <text evidence="4">Part of the outer membrane protein assembly complex, which is involved in assembly and insertion of beta-barrel proteins into the outer membrane.</text>
</comment>
<evidence type="ECO:0000259" key="6">
    <source>
        <dbReference type="Pfam" id="PF13360"/>
    </source>
</evidence>
<feature type="signal peptide" evidence="5">
    <location>
        <begin position="1"/>
        <end position="33"/>
    </location>
</feature>
<dbReference type="Proteomes" id="UP000295510">
    <property type="component" value="Unassembled WGS sequence"/>
</dbReference>
<comment type="subunit">
    <text evidence="4">Part of the Bam complex.</text>
</comment>
<evidence type="ECO:0000313" key="7">
    <source>
        <dbReference type="EMBL" id="TDQ43708.1"/>
    </source>
</evidence>
<evidence type="ECO:0000256" key="3">
    <source>
        <dbReference type="ARBA" id="ARBA00023237"/>
    </source>
</evidence>
<evidence type="ECO:0000313" key="8">
    <source>
        <dbReference type="Proteomes" id="UP000295510"/>
    </source>
</evidence>
<dbReference type="NCBIfam" id="TIGR03300">
    <property type="entry name" value="assembly_YfgL"/>
    <property type="match status" value="1"/>
</dbReference>
<dbReference type="PANTHER" id="PTHR34512">
    <property type="entry name" value="CELL SURFACE PROTEIN"/>
    <property type="match status" value="1"/>
</dbReference>
<dbReference type="InterPro" id="IPR015943">
    <property type="entry name" value="WD40/YVTN_repeat-like_dom_sf"/>
</dbReference>
<dbReference type="GO" id="GO:0043165">
    <property type="term" value="P:Gram-negative-bacterium-type cell outer membrane assembly"/>
    <property type="evidence" value="ECO:0007669"/>
    <property type="project" value="UniProtKB-UniRule"/>
</dbReference>
<dbReference type="InterPro" id="IPR011047">
    <property type="entry name" value="Quinoprotein_ADH-like_sf"/>
</dbReference>
<keyword evidence="3 4" id="KW-0998">Cell outer membrane</keyword>
<proteinExistence type="inferred from homology"/>
<dbReference type="Pfam" id="PF13360">
    <property type="entry name" value="PQQ_2"/>
    <property type="match status" value="1"/>
</dbReference>
<dbReference type="PANTHER" id="PTHR34512:SF30">
    <property type="entry name" value="OUTER MEMBRANE PROTEIN ASSEMBLY FACTOR BAMB"/>
    <property type="match status" value="1"/>
</dbReference>
<evidence type="ECO:0000256" key="4">
    <source>
        <dbReference type="HAMAP-Rule" id="MF_00923"/>
    </source>
</evidence>
<comment type="subcellular location">
    <subcellularLocation>
        <location evidence="4">Cell outer membrane</location>
        <topology evidence="4">Lipid-anchor</topology>
    </subcellularLocation>
</comment>
<evidence type="ECO:0000256" key="1">
    <source>
        <dbReference type="ARBA" id="ARBA00022729"/>
    </source>
</evidence>
<comment type="similarity">
    <text evidence="4">Belongs to the BamB family.</text>
</comment>
<dbReference type="PROSITE" id="PS51257">
    <property type="entry name" value="PROKAR_LIPOPROTEIN"/>
    <property type="match status" value="1"/>
</dbReference>
<reference evidence="7 8" key="1">
    <citation type="submission" date="2019-03" db="EMBL/GenBank/DDBJ databases">
        <title>Genomic Encyclopedia of Type Strains, Phase IV (KMG-IV): sequencing the most valuable type-strain genomes for metagenomic binning, comparative biology and taxonomic classification.</title>
        <authorList>
            <person name="Goeker M."/>
        </authorList>
    </citation>
    <scope>NUCLEOTIDE SEQUENCE [LARGE SCALE GENOMIC DNA]</scope>
    <source>
        <strain evidence="7 8">DSM 19605</strain>
    </source>
</reference>
<keyword evidence="4" id="KW-0449">Lipoprotein</keyword>
<name>A0A4R6UAQ8_9BURK</name>
<dbReference type="AlphaFoldDB" id="A0A4R6UAQ8"/>
<dbReference type="Gene3D" id="2.130.10.10">
    <property type="entry name" value="YVTN repeat-like/Quinoprotein amine dehydrogenase"/>
    <property type="match status" value="1"/>
</dbReference>
<dbReference type="SMART" id="SM00564">
    <property type="entry name" value="PQQ"/>
    <property type="match status" value="5"/>
</dbReference>
<dbReference type="OrthoDB" id="5173551at2"/>
<sequence>MKGAFAVSLNLFARACTSSRWFFVLLAAAALSACSSGSKRPEPTPLAPVTALVPASRAWTAAIGPVDPLMTPAVRGQQVFLANAAGSVFALDGASGQVQWRVDLGTPLSAGVGADGQTAAVVTRNNELVAVESSGERWRARLPARTFTAPLVAGQRVFVLSGDRSVTAFDARTGARLWTQAARGADPLVLQQAGVLTAVGDTLLAGVSGRLVAFDPLNGRVRWEAPIATPRGVNEIERLVDLVGRVGRVNDQLCVRAFQAAVGCVDANRGTVLWTQPADGAVGVAADADQVYGAERNGRVIAWRRSNGERAWSSDALLHRGVTAPLAAGRSIIVGDAQGFVHLLSRDNGAMLNRLNTDGSAIVGGPFLAGNTLVAVTRNGGVFGWRPE</sequence>
<dbReference type="SUPFAM" id="SSF50998">
    <property type="entry name" value="Quinoprotein alcohol dehydrogenase-like"/>
    <property type="match status" value="1"/>
</dbReference>
<keyword evidence="8" id="KW-1185">Reference proteome</keyword>
<gene>
    <name evidence="4" type="primary">bamB</name>
    <name evidence="7" type="ORF">DFR43_10558</name>
</gene>
<dbReference type="InterPro" id="IPR002372">
    <property type="entry name" value="PQQ_rpt_dom"/>
</dbReference>
<dbReference type="GO" id="GO:0009279">
    <property type="term" value="C:cell outer membrane"/>
    <property type="evidence" value="ECO:0007669"/>
    <property type="project" value="UniProtKB-SubCell"/>
</dbReference>
<accession>A0A4R6UAQ8</accession>